<organism evidence="3 4">
    <name type="scientific">Qipengyuania pelagi</name>
    <dbReference type="NCBI Taxonomy" id="994320"/>
    <lineage>
        <taxon>Bacteria</taxon>
        <taxon>Pseudomonadati</taxon>
        <taxon>Pseudomonadota</taxon>
        <taxon>Alphaproteobacteria</taxon>
        <taxon>Sphingomonadales</taxon>
        <taxon>Erythrobacteraceae</taxon>
        <taxon>Qipengyuania</taxon>
    </lineage>
</organism>
<dbReference type="Pfam" id="PF00581">
    <property type="entry name" value="Rhodanese"/>
    <property type="match status" value="1"/>
</dbReference>
<dbReference type="PANTHER" id="PTHR44086">
    <property type="entry name" value="THIOSULFATE SULFURTRANSFERASE RDL2, MITOCHONDRIAL-RELATED"/>
    <property type="match status" value="1"/>
</dbReference>
<keyword evidence="1" id="KW-1133">Transmembrane helix</keyword>
<reference evidence="3 4" key="1">
    <citation type="submission" date="2019-12" db="EMBL/GenBank/DDBJ databases">
        <title>Genomic-based taxomic classification of the family Erythrobacteraceae.</title>
        <authorList>
            <person name="Xu L."/>
        </authorList>
    </citation>
    <scope>NUCLEOTIDE SEQUENCE [LARGE SCALE GENOMIC DNA]</scope>
    <source>
        <strain evidence="3 4">JCM 17468</strain>
    </source>
</reference>
<dbReference type="EMBL" id="WTYD01000001">
    <property type="protein sequence ID" value="MXO53090.1"/>
    <property type="molecule type" value="Genomic_DNA"/>
</dbReference>
<evidence type="ECO:0000313" key="4">
    <source>
        <dbReference type="Proteomes" id="UP000430272"/>
    </source>
</evidence>
<dbReference type="InterPro" id="IPR001307">
    <property type="entry name" value="Thiosulphate_STrfase_CS"/>
</dbReference>
<sequence>MTCLPLDPSDAQAAMQAGARLIDIRGTDEYAREHIPGATNVPLDRIGELGPCPSPVIFHCRSGMRTEANAARLTAATGDAQAFVLTGGIDAWRAARQPTVLDKKQPIEIMRQVQIAAGALVLIGVLLGFLWSPALFGLSAFVGAGLVLAGTTGWCGMAEMLRALPWNRRANV</sequence>
<proteinExistence type="predicted"/>
<name>A0A844Y3M0_9SPHN</name>
<dbReference type="PANTHER" id="PTHR44086:SF10">
    <property type="entry name" value="THIOSULFATE SULFURTRANSFERASE_RHODANESE-LIKE DOMAIN-CONTAINING PROTEIN 3"/>
    <property type="match status" value="1"/>
</dbReference>
<dbReference type="Gene3D" id="3.40.250.10">
    <property type="entry name" value="Rhodanese-like domain"/>
    <property type="match status" value="1"/>
</dbReference>
<gene>
    <name evidence="3" type="ORF">GRI47_03565</name>
</gene>
<feature type="domain" description="Rhodanese" evidence="2">
    <location>
        <begin position="15"/>
        <end position="101"/>
    </location>
</feature>
<dbReference type="InterPro" id="IPR036873">
    <property type="entry name" value="Rhodanese-like_dom_sf"/>
</dbReference>
<evidence type="ECO:0000259" key="2">
    <source>
        <dbReference type="PROSITE" id="PS50206"/>
    </source>
</evidence>
<dbReference type="PROSITE" id="PS50206">
    <property type="entry name" value="RHODANESE_3"/>
    <property type="match status" value="1"/>
</dbReference>
<dbReference type="AlphaFoldDB" id="A0A844Y3M0"/>
<feature type="transmembrane region" description="Helical" evidence="1">
    <location>
        <begin position="113"/>
        <end position="132"/>
    </location>
</feature>
<dbReference type="PROSITE" id="PS00380">
    <property type="entry name" value="RHODANESE_1"/>
    <property type="match status" value="1"/>
</dbReference>
<dbReference type="GO" id="GO:0004792">
    <property type="term" value="F:thiosulfate-cyanide sulfurtransferase activity"/>
    <property type="evidence" value="ECO:0007669"/>
    <property type="project" value="InterPro"/>
</dbReference>
<dbReference type="OrthoDB" id="9807812at2"/>
<accession>A0A844Y3M0</accession>
<evidence type="ECO:0000313" key="3">
    <source>
        <dbReference type="EMBL" id="MXO53090.1"/>
    </source>
</evidence>
<dbReference type="Proteomes" id="UP000430272">
    <property type="component" value="Unassembled WGS sequence"/>
</dbReference>
<dbReference type="RefSeq" id="WP_160659986.1">
    <property type="nucleotide sequence ID" value="NZ_BAABDV010000001.1"/>
</dbReference>
<dbReference type="SUPFAM" id="SSF52821">
    <property type="entry name" value="Rhodanese/Cell cycle control phosphatase"/>
    <property type="match status" value="1"/>
</dbReference>
<dbReference type="InterPro" id="IPR021309">
    <property type="entry name" value="YgaP-like_TM"/>
</dbReference>
<protein>
    <submittedName>
        <fullName evidence="3">DUF2892 domain-containing protein</fullName>
    </submittedName>
</protein>
<evidence type="ECO:0000256" key="1">
    <source>
        <dbReference type="SAM" id="Phobius"/>
    </source>
</evidence>
<keyword evidence="4" id="KW-1185">Reference proteome</keyword>
<comment type="caution">
    <text evidence="3">The sequence shown here is derived from an EMBL/GenBank/DDBJ whole genome shotgun (WGS) entry which is preliminary data.</text>
</comment>
<dbReference type="SMART" id="SM00450">
    <property type="entry name" value="RHOD"/>
    <property type="match status" value="1"/>
</dbReference>
<dbReference type="InterPro" id="IPR001763">
    <property type="entry name" value="Rhodanese-like_dom"/>
</dbReference>
<keyword evidence="1" id="KW-0472">Membrane</keyword>
<dbReference type="Pfam" id="PF11127">
    <property type="entry name" value="YgaP-like_TM"/>
    <property type="match status" value="1"/>
</dbReference>
<keyword evidence="1" id="KW-0812">Transmembrane</keyword>
<feature type="transmembrane region" description="Helical" evidence="1">
    <location>
        <begin position="138"/>
        <end position="161"/>
    </location>
</feature>
<dbReference type="Gene3D" id="6.10.140.1340">
    <property type="match status" value="1"/>
</dbReference>